<reference evidence="2" key="1">
    <citation type="journal article" date="2013" name="Mol. Plant Microbe Interact.">
        <title>Global aspects of pacC regulation of pathogenicity genes in Colletotrichum gloeosporioides as revealed by transcriptome analysis.</title>
        <authorList>
            <person name="Alkan N."/>
            <person name="Meng X."/>
            <person name="Friedlander G."/>
            <person name="Reuveni E."/>
            <person name="Sukno S."/>
            <person name="Sherman A."/>
            <person name="Thon M."/>
            <person name="Fluhr R."/>
            <person name="Prusky D."/>
        </authorList>
    </citation>
    <scope>NUCLEOTIDE SEQUENCE [LARGE SCALE GENOMIC DNA]</scope>
    <source>
        <strain evidence="2">Cg-14</strain>
    </source>
</reference>
<dbReference type="AlphaFoldDB" id="T0M6S7"/>
<proteinExistence type="predicted"/>
<dbReference type="EMBL" id="AMYD01000692">
    <property type="protein sequence ID" value="EQB56625.1"/>
    <property type="molecule type" value="Genomic_DNA"/>
</dbReference>
<name>T0M6S7_COLGC</name>
<evidence type="ECO:0000313" key="2">
    <source>
        <dbReference type="Proteomes" id="UP000015530"/>
    </source>
</evidence>
<accession>T0M6S7</accession>
<organism evidence="1 2">
    <name type="scientific">Colletotrichum gloeosporioides (strain Cg-14)</name>
    <name type="common">Anthracnose fungus</name>
    <name type="synonym">Glomerella cingulata</name>
    <dbReference type="NCBI Taxonomy" id="1237896"/>
    <lineage>
        <taxon>Eukaryota</taxon>
        <taxon>Fungi</taxon>
        <taxon>Dikarya</taxon>
        <taxon>Ascomycota</taxon>
        <taxon>Pezizomycotina</taxon>
        <taxon>Sordariomycetes</taxon>
        <taxon>Hypocreomycetidae</taxon>
        <taxon>Glomerellales</taxon>
        <taxon>Glomerellaceae</taxon>
        <taxon>Colletotrichum</taxon>
        <taxon>Colletotrichum gloeosporioides species complex</taxon>
    </lineage>
</organism>
<sequence length="29" mass="3707">MNIWRLHGMKFIGNWRWFIDQDGCLRLWN</sequence>
<evidence type="ECO:0000313" key="1">
    <source>
        <dbReference type="EMBL" id="EQB56625.1"/>
    </source>
</evidence>
<comment type="caution">
    <text evidence="1">The sequence shown here is derived from an EMBL/GenBank/DDBJ whole genome shotgun (WGS) entry which is preliminary data.</text>
</comment>
<dbReference type="HOGENOM" id="CLU_3410628_0_0_1"/>
<dbReference type="Proteomes" id="UP000015530">
    <property type="component" value="Unassembled WGS sequence"/>
</dbReference>
<protein>
    <submittedName>
        <fullName evidence="1">Uncharacterized protein</fullName>
    </submittedName>
</protein>
<gene>
    <name evidence="1" type="ORF">CGLO_03352</name>
</gene>